<keyword evidence="10" id="KW-1185">Reference proteome</keyword>
<dbReference type="GO" id="GO:0009349">
    <property type="term" value="C:riboflavin synthase complex"/>
    <property type="evidence" value="ECO:0007669"/>
    <property type="project" value="UniProtKB-UniRule"/>
</dbReference>
<feature type="signal peptide" evidence="8">
    <location>
        <begin position="1"/>
        <end position="18"/>
    </location>
</feature>
<sequence>MLRRGIVALALAAWSAQGFSTVRRSVRMDAGAVNSVSFEELDGSKVRIGIIKTRWNPKVVDSLSEAAKTTLGDLGVKKENIFETKVPGSWELPSAARFLALSGTVDSIICLGCLIKGETMHFEYIADTVSSGLMSVQLSTSVPCTFGVLTCNTEQQAAQRSYSGENHGISWAKTAVEMALLRQEALGMTKKGTMNLGFGEDDDAAAKKNIGDPQRKIFF</sequence>
<dbReference type="Gene3D" id="3.40.50.960">
    <property type="entry name" value="Lumazine/riboflavin synthase"/>
    <property type="match status" value="1"/>
</dbReference>
<organism evidence="9 10">
    <name type="scientific">Chrysophaeum taylorii</name>
    <dbReference type="NCBI Taxonomy" id="2483200"/>
    <lineage>
        <taxon>Eukaryota</taxon>
        <taxon>Sar</taxon>
        <taxon>Stramenopiles</taxon>
        <taxon>Ochrophyta</taxon>
        <taxon>Pelagophyceae</taxon>
        <taxon>Pelagomonadales</taxon>
        <taxon>Pelagomonadaceae</taxon>
        <taxon>Chrysophaeum</taxon>
    </lineage>
</organism>
<dbReference type="CDD" id="cd09209">
    <property type="entry name" value="Lumazine_synthase-I"/>
    <property type="match status" value="1"/>
</dbReference>
<keyword evidence="4 7" id="KW-0686">Riboflavin biosynthesis</keyword>
<comment type="catalytic activity">
    <reaction evidence="6 7">
        <text>(2S)-2-hydroxy-3-oxobutyl phosphate + 5-amino-6-(D-ribitylamino)uracil = 6,7-dimethyl-8-(1-D-ribityl)lumazine + phosphate + 2 H2O + H(+)</text>
        <dbReference type="Rhea" id="RHEA:26152"/>
        <dbReference type="ChEBI" id="CHEBI:15377"/>
        <dbReference type="ChEBI" id="CHEBI:15378"/>
        <dbReference type="ChEBI" id="CHEBI:15934"/>
        <dbReference type="ChEBI" id="CHEBI:43474"/>
        <dbReference type="ChEBI" id="CHEBI:58201"/>
        <dbReference type="ChEBI" id="CHEBI:58830"/>
        <dbReference type="EC" id="2.5.1.78"/>
    </reaction>
</comment>
<protein>
    <recommendedName>
        <fullName evidence="3 7">6,7-dimethyl-8-ribityllumazine synthase</fullName>
        <shortName evidence="7">DMRL synthase</shortName>
        <ecNumber evidence="3 7">2.5.1.78</ecNumber>
    </recommendedName>
</protein>
<dbReference type="InterPro" id="IPR036467">
    <property type="entry name" value="LS/RS_sf"/>
</dbReference>
<evidence type="ECO:0000256" key="2">
    <source>
        <dbReference type="ARBA" id="ARBA00007424"/>
    </source>
</evidence>
<reference evidence="9" key="1">
    <citation type="submission" date="2023-01" db="EMBL/GenBank/DDBJ databases">
        <title>Metagenome sequencing of chrysophaentin producing Chrysophaeum taylorii.</title>
        <authorList>
            <person name="Davison J."/>
            <person name="Bewley C."/>
        </authorList>
    </citation>
    <scope>NUCLEOTIDE SEQUENCE</scope>
    <source>
        <strain evidence="9">NIES-1699</strain>
    </source>
</reference>
<evidence type="ECO:0000256" key="5">
    <source>
        <dbReference type="ARBA" id="ARBA00022679"/>
    </source>
</evidence>
<evidence type="ECO:0000256" key="6">
    <source>
        <dbReference type="ARBA" id="ARBA00048785"/>
    </source>
</evidence>
<dbReference type="AlphaFoldDB" id="A0AAD7XJ21"/>
<dbReference type="EMBL" id="JAQMWT010000526">
    <property type="protein sequence ID" value="KAJ8600181.1"/>
    <property type="molecule type" value="Genomic_DNA"/>
</dbReference>
<comment type="caution">
    <text evidence="9">The sequence shown here is derived from an EMBL/GenBank/DDBJ whole genome shotgun (WGS) entry which is preliminary data.</text>
</comment>
<dbReference type="SUPFAM" id="SSF52121">
    <property type="entry name" value="Lumazine synthase"/>
    <property type="match status" value="1"/>
</dbReference>
<keyword evidence="5 7" id="KW-0808">Transferase</keyword>
<dbReference type="InterPro" id="IPR002180">
    <property type="entry name" value="LS/RS"/>
</dbReference>
<comment type="similarity">
    <text evidence="2 7">Belongs to the DMRL synthase family.</text>
</comment>
<dbReference type="Pfam" id="PF00885">
    <property type="entry name" value="DMRL_synthase"/>
    <property type="match status" value="1"/>
</dbReference>
<evidence type="ECO:0000256" key="4">
    <source>
        <dbReference type="ARBA" id="ARBA00022619"/>
    </source>
</evidence>
<comment type="pathway">
    <text evidence="1 7">Cofactor biosynthesis; riboflavin biosynthesis; riboflavin from 2-hydroxy-3-oxobutyl phosphate and 5-amino-6-(D-ribitylamino)uracil: step 1/2.</text>
</comment>
<evidence type="ECO:0000256" key="3">
    <source>
        <dbReference type="ARBA" id="ARBA00012664"/>
    </source>
</evidence>
<name>A0AAD7XJ21_9STRA</name>
<evidence type="ECO:0000313" key="9">
    <source>
        <dbReference type="EMBL" id="KAJ8600181.1"/>
    </source>
</evidence>
<evidence type="ECO:0000256" key="7">
    <source>
        <dbReference type="RuleBase" id="RU003795"/>
    </source>
</evidence>
<evidence type="ECO:0000256" key="1">
    <source>
        <dbReference type="ARBA" id="ARBA00004917"/>
    </source>
</evidence>
<evidence type="ECO:0000256" key="8">
    <source>
        <dbReference type="SAM" id="SignalP"/>
    </source>
</evidence>
<proteinExistence type="inferred from homology"/>
<dbReference type="EC" id="2.5.1.78" evidence="3 7"/>
<feature type="chain" id="PRO_5042134485" description="6,7-dimethyl-8-ribityllumazine synthase" evidence="8">
    <location>
        <begin position="19"/>
        <end position="219"/>
    </location>
</feature>
<dbReference type="NCBIfam" id="TIGR00114">
    <property type="entry name" value="lumazine-synth"/>
    <property type="match status" value="1"/>
</dbReference>
<evidence type="ECO:0000313" key="10">
    <source>
        <dbReference type="Proteomes" id="UP001230188"/>
    </source>
</evidence>
<dbReference type="GO" id="GO:0009231">
    <property type="term" value="P:riboflavin biosynthetic process"/>
    <property type="evidence" value="ECO:0007669"/>
    <property type="project" value="UniProtKB-KW"/>
</dbReference>
<accession>A0AAD7XJ21</accession>
<dbReference type="Proteomes" id="UP001230188">
    <property type="component" value="Unassembled WGS sequence"/>
</dbReference>
<gene>
    <name evidence="9" type="ORF">CTAYLR_001954</name>
</gene>
<comment type="function">
    <text evidence="7">Catalyzes the formation of 6,7-dimethyl-8-ribityllumazine by condensation of 5-amino-6-(D-ribitylamino)uracil with 3,4-dihydroxy-2-butanone 4-phosphate. This is the penultimate step in the biosynthesis of riboflavin.</text>
</comment>
<dbReference type="PANTHER" id="PTHR21058">
    <property type="entry name" value="6,7-DIMETHYL-8-RIBITYLLUMAZINE SYNTHASE DMRL SYNTHASE LUMAZINE SYNTHASE"/>
    <property type="match status" value="1"/>
</dbReference>
<dbReference type="PANTHER" id="PTHR21058:SF0">
    <property type="entry name" value="6,7-DIMETHYL-8-RIBITYLLUMAZINE SYNTHASE"/>
    <property type="match status" value="1"/>
</dbReference>
<dbReference type="HAMAP" id="MF_00178">
    <property type="entry name" value="Lumazine_synth"/>
    <property type="match status" value="1"/>
</dbReference>
<dbReference type="GO" id="GO:0000906">
    <property type="term" value="F:6,7-dimethyl-8-ribityllumazine synthase activity"/>
    <property type="evidence" value="ECO:0007669"/>
    <property type="project" value="UniProtKB-EC"/>
</dbReference>
<dbReference type="InterPro" id="IPR034964">
    <property type="entry name" value="LS"/>
</dbReference>
<keyword evidence="8" id="KW-0732">Signal</keyword>